<dbReference type="InterPro" id="IPR039289">
    <property type="entry name" value="CHCHD4"/>
</dbReference>
<evidence type="ECO:0000256" key="8">
    <source>
        <dbReference type="ARBA" id="ARBA00023128"/>
    </source>
</evidence>
<evidence type="ECO:0000256" key="4">
    <source>
        <dbReference type="ARBA" id="ARBA00022448"/>
    </source>
</evidence>
<dbReference type="Gene3D" id="1.10.287.2900">
    <property type="match status" value="1"/>
</dbReference>
<evidence type="ECO:0000259" key="13">
    <source>
        <dbReference type="Pfam" id="PF06747"/>
    </source>
</evidence>
<evidence type="ECO:0000256" key="11">
    <source>
        <dbReference type="ARBA" id="ARBA00033150"/>
    </source>
</evidence>
<keyword evidence="8" id="KW-0496">Mitochondrion</keyword>
<feature type="compositionally biased region" description="Low complexity" evidence="12">
    <location>
        <begin position="231"/>
        <end position="241"/>
    </location>
</feature>
<dbReference type="PANTHER" id="PTHR21622:SF0">
    <property type="entry name" value="COILED-COIL-HELIX-COILED-COIL-HELIX DOMAIN CONTAINING 4"/>
    <property type="match status" value="1"/>
</dbReference>
<evidence type="ECO:0000256" key="1">
    <source>
        <dbReference type="ARBA" id="ARBA00001973"/>
    </source>
</evidence>
<reference evidence="14" key="1">
    <citation type="submission" date="2023-03" db="EMBL/GenBank/DDBJ databases">
        <title>Massive genome expansion in bonnet fungi (Mycena s.s.) driven by repeated elements and novel gene families across ecological guilds.</title>
        <authorList>
            <consortium name="Lawrence Berkeley National Laboratory"/>
            <person name="Harder C.B."/>
            <person name="Miyauchi S."/>
            <person name="Viragh M."/>
            <person name="Kuo A."/>
            <person name="Thoen E."/>
            <person name="Andreopoulos B."/>
            <person name="Lu D."/>
            <person name="Skrede I."/>
            <person name="Drula E."/>
            <person name="Henrissat B."/>
            <person name="Morin E."/>
            <person name="Kohler A."/>
            <person name="Barry K."/>
            <person name="LaButti K."/>
            <person name="Morin E."/>
            <person name="Salamov A."/>
            <person name="Lipzen A."/>
            <person name="Mereny Z."/>
            <person name="Hegedus B."/>
            <person name="Baldrian P."/>
            <person name="Stursova M."/>
            <person name="Weitz H."/>
            <person name="Taylor A."/>
            <person name="Grigoriev I.V."/>
            <person name="Nagy L.G."/>
            <person name="Martin F."/>
            <person name="Kauserud H."/>
        </authorList>
    </citation>
    <scope>NUCLEOTIDE SEQUENCE</scope>
    <source>
        <strain evidence="14">CBHHK002</strain>
    </source>
</reference>
<sequence length="255" mass="27246">MLSRVSRARVPFRRYLHTNPFPPTSTTTKYALAAGTLAAAVFLGTRTAHADNGSRKFEAPSPTPEDFQSFLTKRLEENPSPDQAAVRALTARAEQGQREKPTPSEPAPAAVPTSAEEEEASGGDSGGGAYNPETGEINWDCACLGGMAHGPCGPEFREAFSCFIYSEDEPKGINCVEKFQGMQTCFREHPETYASEIEEDEAAEKELQGSLSEPPKDEGTLPQADTDKASSTDISASTSPSPSAPKPSEDAPSEQ</sequence>
<dbReference type="PANTHER" id="PTHR21622">
    <property type="entry name" value="COILED-COIL-HELIX-COILED-COIL-HELIX DOMAIN CONTAINING 4"/>
    <property type="match status" value="1"/>
</dbReference>
<accession>A0AAD6ZZT1</accession>
<comment type="caution">
    <text evidence="14">The sequence shown here is derived from an EMBL/GenBank/DDBJ whole genome shotgun (WGS) entry which is preliminary data.</text>
</comment>
<evidence type="ECO:0000256" key="12">
    <source>
        <dbReference type="SAM" id="MobiDB-lite"/>
    </source>
</evidence>
<name>A0AAD6ZZT1_9AGAR</name>
<keyword evidence="5" id="KW-0653">Protein transport</keyword>
<feature type="domain" description="CHCH" evidence="13">
    <location>
        <begin position="152"/>
        <end position="187"/>
    </location>
</feature>
<keyword evidence="15" id="KW-1185">Reference proteome</keyword>
<dbReference type="EMBL" id="JARIHO010000020">
    <property type="protein sequence ID" value="KAJ7346716.1"/>
    <property type="molecule type" value="Genomic_DNA"/>
</dbReference>
<evidence type="ECO:0000256" key="3">
    <source>
        <dbReference type="ARBA" id="ARBA00013714"/>
    </source>
</evidence>
<evidence type="ECO:0000313" key="15">
    <source>
        <dbReference type="Proteomes" id="UP001218218"/>
    </source>
</evidence>
<dbReference type="AlphaFoldDB" id="A0AAD6ZZT1"/>
<dbReference type="InterPro" id="IPR010625">
    <property type="entry name" value="CHCH"/>
</dbReference>
<evidence type="ECO:0000256" key="5">
    <source>
        <dbReference type="ARBA" id="ARBA00022927"/>
    </source>
</evidence>
<keyword evidence="7" id="KW-0811">Translocation</keyword>
<keyword evidence="10" id="KW-0676">Redox-active center</keyword>
<protein>
    <recommendedName>
        <fullName evidence="3">Mitochondrial intermembrane space import and assembly protein 40</fullName>
    </recommendedName>
    <alternativeName>
        <fullName evidence="11">Mitochondrial import inner membrane translocase TIM40</fullName>
    </alternativeName>
</protein>
<dbReference type="Pfam" id="PF06747">
    <property type="entry name" value="CHCH"/>
    <property type="match status" value="1"/>
</dbReference>
<dbReference type="GO" id="GO:0015035">
    <property type="term" value="F:protein-disulfide reductase activity"/>
    <property type="evidence" value="ECO:0007669"/>
    <property type="project" value="InterPro"/>
</dbReference>
<dbReference type="Proteomes" id="UP001218218">
    <property type="component" value="Unassembled WGS sequence"/>
</dbReference>
<feature type="region of interest" description="Disordered" evidence="12">
    <location>
        <begin position="76"/>
        <end position="131"/>
    </location>
</feature>
<keyword evidence="6" id="KW-0560">Oxidoreductase</keyword>
<dbReference type="GO" id="GO:0045041">
    <property type="term" value="P:protein import into mitochondrial intermembrane space"/>
    <property type="evidence" value="ECO:0007669"/>
    <property type="project" value="InterPro"/>
</dbReference>
<evidence type="ECO:0000256" key="10">
    <source>
        <dbReference type="ARBA" id="ARBA00023284"/>
    </source>
</evidence>
<feature type="region of interest" description="Disordered" evidence="12">
    <location>
        <begin position="199"/>
        <end position="255"/>
    </location>
</feature>
<keyword evidence="4" id="KW-0813">Transport</keyword>
<dbReference type="GO" id="GO:0005743">
    <property type="term" value="C:mitochondrial inner membrane"/>
    <property type="evidence" value="ECO:0007669"/>
    <property type="project" value="UniProtKB-SubCell"/>
</dbReference>
<evidence type="ECO:0000256" key="2">
    <source>
        <dbReference type="ARBA" id="ARBA00004164"/>
    </source>
</evidence>
<proteinExistence type="predicted"/>
<comment type="subcellular location">
    <subcellularLocation>
        <location evidence="2">Mitochondrion inner membrane</location>
        <topology evidence="2">Single-pass type II membrane protein</topology>
        <orientation evidence="2">Intermembrane side</orientation>
    </subcellularLocation>
</comment>
<comment type="cofactor">
    <cofactor evidence="1">
        <name>Cu(2+)</name>
        <dbReference type="ChEBI" id="CHEBI:29036"/>
    </cofactor>
</comment>
<evidence type="ECO:0000256" key="6">
    <source>
        <dbReference type="ARBA" id="ARBA00023002"/>
    </source>
</evidence>
<evidence type="ECO:0000313" key="14">
    <source>
        <dbReference type="EMBL" id="KAJ7346716.1"/>
    </source>
</evidence>
<dbReference type="GO" id="GO:0005758">
    <property type="term" value="C:mitochondrial intermembrane space"/>
    <property type="evidence" value="ECO:0007669"/>
    <property type="project" value="TreeGrafter"/>
</dbReference>
<dbReference type="PROSITE" id="PS51808">
    <property type="entry name" value="CHCH"/>
    <property type="match status" value="1"/>
</dbReference>
<evidence type="ECO:0000256" key="7">
    <source>
        <dbReference type="ARBA" id="ARBA00023010"/>
    </source>
</evidence>
<feature type="compositionally biased region" description="Basic and acidic residues" evidence="12">
    <location>
        <begin position="214"/>
        <end position="230"/>
    </location>
</feature>
<evidence type="ECO:0000256" key="9">
    <source>
        <dbReference type="ARBA" id="ARBA00023157"/>
    </source>
</evidence>
<gene>
    <name evidence="14" type="ORF">DFH08DRAFT_869102</name>
</gene>
<organism evidence="14 15">
    <name type="scientific">Mycena albidolilacea</name>
    <dbReference type="NCBI Taxonomy" id="1033008"/>
    <lineage>
        <taxon>Eukaryota</taxon>
        <taxon>Fungi</taxon>
        <taxon>Dikarya</taxon>
        <taxon>Basidiomycota</taxon>
        <taxon>Agaricomycotina</taxon>
        <taxon>Agaricomycetes</taxon>
        <taxon>Agaricomycetidae</taxon>
        <taxon>Agaricales</taxon>
        <taxon>Marasmiineae</taxon>
        <taxon>Mycenaceae</taxon>
        <taxon>Mycena</taxon>
    </lineage>
</organism>
<keyword evidence="9" id="KW-1015">Disulfide bond</keyword>